<evidence type="ECO:0000256" key="3">
    <source>
        <dbReference type="ARBA" id="ARBA00022448"/>
    </source>
</evidence>
<feature type="region of interest" description="Disordered" evidence="7">
    <location>
        <begin position="1"/>
        <end position="38"/>
    </location>
</feature>
<dbReference type="PANTHER" id="PTHR31645:SF3">
    <property type="entry name" value="OLIGOPEPTIDE TRANSPORTER"/>
    <property type="match status" value="1"/>
</dbReference>
<reference evidence="9 10" key="1">
    <citation type="journal article" date="2019" name="Sci. Rep.">
        <title>Comparative genomics of chytrid fungi reveal insights into the obligate biotrophic and pathogenic lifestyle of Synchytrium endobioticum.</title>
        <authorList>
            <person name="van de Vossenberg B.T.L.H."/>
            <person name="Warris S."/>
            <person name="Nguyen H.D.T."/>
            <person name="van Gent-Pelzer M.P.E."/>
            <person name="Joly D.L."/>
            <person name="van de Geest H.C."/>
            <person name="Bonants P.J.M."/>
            <person name="Smith D.S."/>
            <person name="Levesque C.A."/>
            <person name="van der Lee T.A.J."/>
        </authorList>
    </citation>
    <scope>NUCLEOTIDE SEQUENCE [LARGE SCALE GENOMIC DNA]</scope>
    <source>
        <strain evidence="9 10">CBS 809.83</strain>
    </source>
</reference>
<accession>A0A507EGH6</accession>
<dbReference type="PANTHER" id="PTHR31645">
    <property type="entry name" value="OLIGOPEPTIDE TRANSPORTER YGL114W-RELATED"/>
    <property type="match status" value="1"/>
</dbReference>
<evidence type="ECO:0000256" key="5">
    <source>
        <dbReference type="ARBA" id="ARBA00022989"/>
    </source>
</evidence>
<evidence type="ECO:0000256" key="4">
    <source>
        <dbReference type="ARBA" id="ARBA00022692"/>
    </source>
</evidence>
<sequence length="238" mass="25322">MSHAVETHSTVPVRRVGSSEKFDDHHTTPPTVYHHNDPEKADADFMGLPEEGSALTIRALFVGTVLGSIVGASSIYLGLKTGFTFGAALFGAILGWAILKPLSVATGSYFGPRENCTVQTTATAAGGLPSIFVAAVPAMYGMGLLGDGPRADFGKLFALNPGRFSAIPFRKYFILKLRLPFPSPFAAANTIAFLHTVTGAAAGKKKAWIMFISIFVAIVWNVLGSILLPGLYEMRIFA</sequence>
<feature type="transmembrane region" description="Helical" evidence="8">
    <location>
        <begin position="55"/>
        <end position="76"/>
    </location>
</feature>
<evidence type="ECO:0000313" key="10">
    <source>
        <dbReference type="Proteomes" id="UP000318582"/>
    </source>
</evidence>
<organism evidence="9 10">
    <name type="scientific">Powellomyces hirtus</name>
    <dbReference type="NCBI Taxonomy" id="109895"/>
    <lineage>
        <taxon>Eukaryota</taxon>
        <taxon>Fungi</taxon>
        <taxon>Fungi incertae sedis</taxon>
        <taxon>Chytridiomycota</taxon>
        <taxon>Chytridiomycota incertae sedis</taxon>
        <taxon>Chytridiomycetes</taxon>
        <taxon>Spizellomycetales</taxon>
        <taxon>Powellomycetaceae</taxon>
        <taxon>Powellomyces</taxon>
    </lineage>
</organism>
<dbReference type="InterPro" id="IPR004813">
    <property type="entry name" value="OPT"/>
</dbReference>
<keyword evidence="3" id="KW-0813">Transport</keyword>
<comment type="caution">
    <text evidence="9">The sequence shown here is derived from an EMBL/GenBank/DDBJ whole genome shotgun (WGS) entry which is preliminary data.</text>
</comment>
<keyword evidence="10" id="KW-1185">Reference proteome</keyword>
<evidence type="ECO:0000256" key="1">
    <source>
        <dbReference type="ARBA" id="ARBA00004141"/>
    </source>
</evidence>
<feature type="compositionally biased region" description="Basic and acidic residues" evidence="7">
    <location>
        <begin position="17"/>
        <end position="27"/>
    </location>
</feature>
<evidence type="ECO:0000256" key="7">
    <source>
        <dbReference type="SAM" id="MobiDB-lite"/>
    </source>
</evidence>
<name>A0A507EGH6_9FUNG</name>
<dbReference type="InterPro" id="IPR045035">
    <property type="entry name" value="YSL-like"/>
</dbReference>
<dbReference type="AlphaFoldDB" id="A0A507EGH6"/>
<dbReference type="GO" id="GO:0035673">
    <property type="term" value="F:oligopeptide transmembrane transporter activity"/>
    <property type="evidence" value="ECO:0007669"/>
    <property type="project" value="InterPro"/>
</dbReference>
<feature type="transmembrane region" description="Helical" evidence="8">
    <location>
        <begin position="208"/>
        <end position="232"/>
    </location>
</feature>
<evidence type="ECO:0000256" key="6">
    <source>
        <dbReference type="ARBA" id="ARBA00023136"/>
    </source>
</evidence>
<comment type="subcellular location">
    <subcellularLocation>
        <location evidence="1">Membrane</location>
        <topology evidence="1">Multi-pass membrane protein</topology>
    </subcellularLocation>
</comment>
<evidence type="ECO:0000256" key="2">
    <source>
        <dbReference type="ARBA" id="ARBA00008807"/>
    </source>
</evidence>
<evidence type="ECO:0000313" key="9">
    <source>
        <dbReference type="EMBL" id="TPX62356.1"/>
    </source>
</evidence>
<proteinExistence type="inferred from homology"/>
<keyword evidence="4 8" id="KW-0812">Transmembrane</keyword>
<keyword evidence="5 8" id="KW-1133">Transmembrane helix</keyword>
<protein>
    <submittedName>
        <fullName evidence="9">Uncharacterized protein</fullName>
    </submittedName>
</protein>
<gene>
    <name evidence="9" type="ORF">PhCBS80983_g00549</name>
</gene>
<dbReference type="GO" id="GO:0000329">
    <property type="term" value="C:fungal-type vacuole membrane"/>
    <property type="evidence" value="ECO:0007669"/>
    <property type="project" value="TreeGrafter"/>
</dbReference>
<dbReference type="EMBL" id="QEAQ01000003">
    <property type="protein sequence ID" value="TPX62356.1"/>
    <property type="molecule type" value="Genomic_DNA"/>
</dbReference>
<evidence type="ECO:0000256" key="8">
    <source>
        <dbReference type="SAM" id="Phobius"/>
    </source>
</evidence>
<dbReference type="Proteomes" id="UP000318582">
    <property type="component" value="Unassembled WGS sequence"/>
</dbReference>
<feature type="transmembrane region" description="Helical" evidence="8">
    <location>
        <begin position="179"/>
        <end position="202"/>
    </location>
</feature>
<dbReference type="Pfam" id="PF03169">
    <property type="entry name" value="OPT"/>
    <property type="match status" value="1"/>
</dbReference>
<comment type="similarity">
    <text evidence="2">Belongs to the oligopeptide OPT transporter family.</text>
</comment>
<keyword evidence="6 8" id="KW-0472">Membrane</keyword>